<dbReference type="InterPro" id="IPR012768">
    <property type="entry name" value="Trehalose_TreZ"/>
</dbReference>
<dbReference type="NCBIfam" id="TIGR02402">
    <property type="entry name" value="trehalose_TreZ"/>
    <property type="match status" value="1"/>
</dbReference>
<keyword evidence="8" id="KW-0119">Carbohydrate metabolism</keyword>
<dbReference type="SMART" id="SM00642">
    <property type="entry name" value="Aamy"/>
    <property type="match status" value="1"/>
</dbReference>
<evidence type="ECO:0000256" key="7">
    <source>
        <dbReference type="ARBA" id="ARBA00022801"/>
    </source>
</evidence>
<comment type="caution">
    <text evidence="16">The sequence shown here is derived from an EMBL/GenBank/DDBJ whole genome shotgun (WGS) entry which is preliminary data.</text>
</comment>
<evidence type="ECO:0000256" key="4">
    <source>
        <dbReference type="ARBA" id="ARBA00012268"/>
    </source>
</evidence>
<dbReference type="SUPFAM" id="SSF51445">
    <property type="entry name" value="(Trans)glycosidases"/>
    <property type="match status" value="1"/>
</dbReference>
<reference evidence="16 17" key="1">
    <citation type="submission" date="2023-02" db="EMBL/GenBank/DDBJ databases">
        <title>Genome sequencing required for Actinomycetospora new species description.</title>
        <authorList>
            <person name="Saimee Y."/>
            <person name="Duangmal K."/>
        </authorList>
    </citation>
    <scope>NUCLEOTIDE SEQUENCE [LARGE SCALE GENOMIC DNA]</scope>
    <source>
        <strain evidence="16 17">DW7H6</strain>
    </source>
</reference>
<dbReference type="RefSeq" id="WP_274199541.1">
    <property type="nucleotide sequence ID" value="NZ_JAQZAO010000002.1"/>
</dbReference>
<keyword evidence="9 14" id="KW-0326">Glycosidase</keyword>
<evidence type="ECO:0000259" key="15">
    <source>
        <dbReference type="SMART" id="SM00642"/>
    </source>
</evidence>
<dbReference type="PANTHER" id="PTHR43651:SF11">
    <property type="entry name" value="MALTO-OLIGOSYLTREHALOSE TREHALOHYDROLASE"/>
    <property type="match status" value="1"/>
</dbReference>
<keyword evidence="7 14" id="KW-0378">Hydrolase</keyword>
<dbReference type="Pfam" id="PF00128">
    <property type="entry name" value="Alpha-amylase"/>
    <property type="match status" value="1"/>
</dbReference>
<comment type="catalytic activity">
    <reaction evidence="12 14">
        <text>hydrolysis of (1-&gt;4)-alpha-D-glucosidic linkage in 4-alpha-D-[(1-&gt;4)-alpha-D-glucanosyl]n trehalose to yield trehalose and (1-&gt;4)-alpha-D-glucan.</text>
        <dbReference type="EC" id="3.2.1.141"/>
    </reaction>
</comment>
<proteinExistence type="inferred from homology"/>
<dbReference type="Gene3D" id="3.20.20.80">
    <property type="entry name" value="Glycosidases"/>
    <property type="match status" value="1"/>
</dbReference>
<evidence type="ECO:0000256" key="11">
    <source>
        <dbReference type="ARBA" id="ARBA00033284"/>
    </source>
</evidence>
<evidence type="ECO:0000256" key="14">
    <source>
        <dbReference type="PIRNR" id="PIRNR006337"/>
    </source>
</evidence>
<comment type="similarity">
    <text evidence="3 14">Belongs to the glycosyl hydrolase 13 family.</text>
</comment>
<evidence type="ECO:0000256" key="10">
    <source>
        <dbReference type="ARBA" id="ARBA00032057"/>
    </source>
</evidence>
<dbReference type="CDD" id="cd11325">
    <property type="entry name" value="AmyAc_GTHase"/>
    <property type="match status" value="1"/>
</dbReference>
<evidence type="ECO:0000256" key="8">
    <source>
        <dbReference type="ARBA" id="ARBA00023277"/>
    </source>
</evidence>
<dbReference type="InterPro" id="IPR013783">
    <property type="entry name" value="Ig-like_fold"/>
</dbReference>
<gene>
    <name evidence="16" type="primary">treZ</name>
    <name evidence="16" type="ORF">PGB27_06595</name>
</gene>
<evidence type="ECO:0000256" key="5">
    <source>
        <dbReference type="ARBA" id="ARBA00015938"/>
    </source>
</evidence>
<evidence type="ECO:0000313" key="16">
    <source>
        <dbReference type="EMBL" id="MDD7965018.1"/>
    </source>
</evidence>
<dbReference type="SUPFAM" id="SSF81296">
    <property type="entry name" value="E set domains"/>
    <property type="match status" value="1"/>
</dbReference>
<evidence type="ECO:0000256" key="9">
    <source>
        <dbReference type="ARBA" id="ARBA00023295"/>
    </source>
</evidence>
<dbReference type="EC" id="3.2.1.141" evidence="4 13"/>
<evidence type="ECO:0000256" key="3">
    <source>
        <dbReference type="ARBA" id="ARBA00008061"/>
    </source>
</evidence>
<dbReference type="InterPro" id="IPR017853">
    <property type="entry name" value="GH"/>
</dbReference>
<dbReference type="Pfam" id="PF02922">
    <property type="entry name" value="CBM_48"/>
    <property type="match status" value="1"/>
</dbReference>
<evidence type="ECO:0000256" key="12">
    <source>
        <dbReference type="ARBA" id="ARBA00034013"/>
    </source>
</evidence>
<accession>A0ABT5SQ98</accession>
<keyword evidence="6" id="KW-0963">Cytoplasm</keyword>
<dbReference type="Gene3D" id="2.60.40.10">
    <property type="entry name" value="Immunoglobulins"/>
    <property type="match status" value="1"/>
</dbReference>
<dbReference type="InterPro" id="IPR004193">
    <property type="entry name" value="Glyco_hydro_13_N"/>
</dbReference>
<dbReference type="InterPro" id="IPR044901">
    <property type="entry name" value="Trehalose_TreZ_E-set_sf"/>
</dbReference>
<dbReference type="Gene3D" id="1.10.10.760">
    <property type="entry name" value="E-set domains of sugar-utilizing enzymes"/>
    <property type="match status" value="1"/>
</dbReference>
<evidence type="ECO:0000313" key="17">
    <source>
        <dbReference type="Proteomes" id="UP001300763"/>
    </source>
</evidence>
<evidence type="ECO:0000256" key="13">
    <source>
        <dbReference type="NCBIfam" id="TIGR02402"/>
    </source>
</evidence>
<dbReference type="PANTHER" id="PTHR43651">
    <property type="entry name" value="1,4-ALPHA-GLUCAN-BRANCHING ENZYME"/>
    <property type="match status" value="1"/>
</dbReference>
<evidence type="ECO:0000256" key="1">
    <source>
        <dbReference type="ARBA" id="ARBA00004496"/>
    </source>
</evidence>
<protein>
    <recommendedName>
        <fullName evidence="5 13">Malto-oligosyltrehalose trehalohydrolase</fullName>
        <shortName evidence="14">MTHase</shortName>
        <ecNumber evidence="4 13">3.2.1.141</ecNumber>
    </recommendedName>
    <alternativeName>
        <fullName evidence="11 14">4-alpha-D-((1-&gt;4)-alpha-D-glucano)trehalose trehalohydrolase</fullName>
    </alternativeName>
    <alternativeName>
        <fullName evidence="10 14">Maltooligosyl trehalose trehalohydrolase</fullName>
    </alternativeName>
</protein>
<organism evidence="16 17">
    <name type="scientific">Actinomycetospora lemnae</name>
    <dbReference type="NCBI Taxonomy" id="3019891"/>
    <lineage>
        <taxon>Bacteria</taxon>
        <taxon>Bacillati</taxon>
        <taxon>Actinomycetota</taxon>
        <taxon>Actinomycetes</taxon>
        <taxon>Pseudonocardiales</taxon>
        <taxon>Pseudonocardiaceae</taxon>
        <taxon>Actinomycetospora</taxon>
    </lineage>
</organism>
<dbReference type="InterPro" id="IPR006047">
    <property type="entry name" value="GH13_cat_dom"/>
</dbReference>
<comment type="pathway">
    <text evidence="2 14">Glycan biosynthesis; trehalose biosynthesis.</text>
</comment>
<dbReference type="InterPro" id="IPR022567">
    <property type="entry name" value="DUF3459"/>
</dbReference>
<feature type="domain" description="Glycosyl hydrolase family 13 catalytic" evidence="15">
    <location>
        <begin position="113"/>
        <end position="454"/>
    </location>
</feature>
<sequence length="591" mass="64444">MRDRPVGKHRAVTHEFAVWAPDRTTVGLVLSGPGGRTEPMTAGTGGWWHASVPDAGPGTDYAFSLDGGDPLPDPRSRWQPHGVHAASRLVEVEPSPADAAWTGRSLPGSVIYEMHVGTFTPEGTFASAEERLDHLVELGVDFVEVLPVNAFDGTRGWGYDGVLWYAVTENYGGPAAFRRFVDACHARGLGVVLDVVYNHLGPSGAYLDRFGPYFLGENVWGPSLNLDGPGSDTVRAYILDNVTMWLRDYGVDALRLDAVHALRDARATHLLEEMADHVASLSAHLRRPLTLIAESDLNDPRLITSREAGGYGLDAQWCDDIHHALHSTLTGETQGYYVDFGDLATLAEVLHHPFHHAGTWSTFRGRLHGRPVDLLRTPGHRFLAYLQDHDQVGNRASGDRLSATLSPGLLGCGAALVFCSPYTPMLFMGEEWGARTPWAFFVGFEDPDLQVAVREGRTKEFAEHGWGAEEVPDPTADATFEASKLDWSEPTREPHAGLLGVYRELIALRRAHPELTDPHLDPVRVDHDAQARTLVVHRGTLRLAVNLGGAPATLPVPAREVLYAPSGVDVGDGSLTLAPESFALTRVDQQR</sequence>
<dbReference type="CDD" id="cd02853">
    <property type="entry name" value="E_set_MTHase_like_N"/>
    <property type="match status" value="1"/>
</dbReference>
<evidence type="ECO:0000256" key="6">
    <source>
        <dbReference type="ARBA" id="ARBA00022490"/>
    </source>
</evidence>
<dbReference type="PIRSF" id="PIRSF006337">
    <property type="entry name" value="Trehalose_TreZ"/>
    <property type="match status" value="1"/>
</dbReference>
<dbReference type="InterPro" id="IPR014756">
    <property type="entry name" value="Ig_E-set"/>
</dbReference>
<keyword evidence="17" id="KW-1185">Reference proteome</keyword>
<name>A0ABT5SQ98_9PSEU</name>
<evidence type="ECO:0000256" key="2">
    <source>
        <dbReference type="ARBA" id="ARBA00005199"/>
    </source>
</evidence>
<comment type="subcellular location">
    <subcellularLocation>
        <location evidence="1">Cytoplasm</location>
    </subcellularLocation>
</comment>
<dbReference type="EMBL" id="JAQZAO010000002">
    <property type="protein sequence ID" value="MDD7965018.1"/>
    <property type="molecule type" value="Genomic_DNA"/>
</dbReference>
<dbReference type="Pfam" id="PF11941">
    <property type="entry name" value="DUF3459"/>
    <property type="match status" value="1"/>
</dbReference>
<dbReference type="Proteomes" id="UP001300763">
    <property type="component" value="Unassembled WGS sequence"/>
</dbReference>